<feature type="non-terminal residue" evidence="1">
    <location>
        <position position="51"/>
    </location>
</feature>
<dbReference type="EMBL" id="JBEPLT010000060">
    <property type="protein sequence ID" value="MET3560928.1"/>
    <property type="molecule type" value="Genomic_DNA"/>
</dbReference>
<evidence type="ECO:0000313" key="2">
    <source>
        <dbReference type="Proteomes" id="UP001549112"/>
    </source>
</evidence>
<keyword evidence="2" id="KW-1185">Reference proteome</keyword>
<name>A0ABV2FR57_9HYPH</name>
<organism evidence="1 2">
    <name type="scientific">Bartonella japonica</name>
    <dbReference type="NCBI Taxonomy" id="357761"/>
    <lineage>
        <taxon>Bacteria</taxon>
        <taxon>Pseudomonadati</taxon>
        <taxon>Pseudomonadota</taxon>
        <taxon>Alphaproteobacteria</taxon>
        <taxon>Hyphomicrobiales</taxon>
        <taxon>Bartonellaceae</taxon>
        <taxon>Bartonella</taxon>
    </lineage>
</organism>
<sequence>MSQKYIITNESKKIKHALTRNIINLYRIRSLKDFDDVKAGDFGGFIEKEVN</sequence>
<proteinExistence type="predicted"/>
<dbReference type="Proteomes" id="UP001549112">
    <property type="component" value="Unassembled WGS sequence"/>
</dbReference>
<accession>A0ABV2FR57</accession>
<protein>
    <submittedName>
        <fullName evidence="1">Uncharacterized protein</fullName>
    </submittedName>
</protein>
<evidence type="ECO:0000313" key="1">
    <source>
        <dbReference type="EMBL" id="MET3560928.1"/>
    </source>
</evidence>
<reference evidence="1 2" key="1">
    <citation type="submission" date="2024-06" db="EMBL/GenBank/DDBJ databases">
        <title>Genomic Encyclopedia of Type Strains, Phase IV (KMG-IV): sequencing the most valuable type-strain genomes for metagenomic binning, comparative biology and taxonomic classification.</title>
        <authorList>
            <person name="Goeker M."/>
        </authorList>
    </citation>
    <scope>NUCLEOTIDE SEQUENCE [LARGE SCALE GENOMIC DNA]</scope>
    <source>
        <strain evidence="1 2">DSM 23650</strain>
    </source>
</reference>
<comment type="caution">
    <text evidence="1">The sequence shown here is derived from an EMBL/GenBank/DDBJ whole genome shotgun (WGS) entry which is preliminary data.</text>
</comment>
<gene>
    <name evidence="1" type="ORF">ABID39_001644</name>
</gene>